<dbReference type="OrthoDB" id="10268014at2759"/>
<feature type="region of interest" description="Disordered" evidence="1">
    <location>
        <begin position="1"/>
        <end position="48"/>
    </location>
</feature>
<evidence type="ECO:0000313" key="2">
    <source>
        <dbReference type="EMBL" id="ORY99809.1"/>
    </source>
</evidence>
<keyword evidence="3" id="KW-1185">Reference proteome</keyword>
<proteinExistence type="predicted"/>
<organism evidence="2 3">
    <name type="scientific">Absidia repens</name>
    <dbReference type="NCBI Taxonomy" id="90262"/>
    <lineage>
        <taxon>Eukaryota</taxon>
        <taxon>Fungi</taxon>
        <taxon>Fungi incertae sedis</taxon>
        <taxon>Mucoromycota</taxon>
        <taxon>Mucoromycotina</taxon>
        <taxon>Mucoromycetes</taxon>
        <taxon>Mucorales</taxon>
        <taxon>Cunninghamellaceae</taxon>
        <taxon>Absidia</taxon>
    </lineage>
</organism>
<reference evidence="2 3" key="1">
    <citation type="submission" date="2016-07" db="EMBL/GenBank/DDBJ databases">
        <title>Pervasive Adenine N6-methylation of Active Genes in Fungi.</title>
        <authorList>
            <consortium name="DOE Joint Genome Institute"/>
            <person name="Mondo S.J."/>
            <person name="Dannebaum R.O."/>
            <person name="Kuo R.C."/>
            <person name="Labutti K."/>
            <person name="Haridas S."/>
            <person name="Kuo A."/>
            <person name="Salamov A."/>
            <person name="Ahrendt S.R."/>
            <person name="Lipzen A."/>
            <person name="Sullivan W."/>
            <person name="Andreopoulos W.B."/>
            <person name="Clum A."/>
            <person name="Lindquist E."/>
            <person name="Daum C."/>
            <person name="Ramamoorthy G.K."/>
            <person name="Gryganskyi A."/>
            <person name="Culley D."/>
            <person name="Magnuson J.K."/>
            <person name="James T.Y."/>
            <person name="O'Malley M.A."/>
            <person name="Stajich J.E."/>
            <person name="Spatafora J.W."/>
            <person name="Visel A."/>
            <person name="Grigoriev I.V."/>
        </authorList>
    </citation>
    <scope>NUCLEOTIDE SEQUENCE [LARGE SCALE GENOMIC DNA]</scope>
    <source>
        <strain evidence="2 3">NRRL 1336</strain>
    </source>
</reference>
<evidence type="ECO:0000313" key="3">
    <source>
        <dbReference type="Proteomes" id="UP000193560"/>
    </source>
</evidence>
<dbReference type="AlphaFoldDB" id="A0A1X2HKF3"/>
<gene>
    <name evidence="2" type="ORF">BCR42DRAFT_362644</name>
</gene>
<dbReference type="Proteomes" id="UP000193560">
    <property type="component" value="Unassembled WGS sequence"/>
</dbReference>
<dbReference type="EMBL" id="MCGE01000058">
    <property type="protein sequence ID" value="ORY99809.1"/>
    <property type="molecule type" value="Genomic_DNA"/>
</dbReference>
<name>A0A1X2HKF3_9FUNG</name>
<accession>A0A1X2HKF3</accession>
<comment type="caution">
    <text evidence="2">The sequence shown here is derived from an EMBL/GenBank/DDBJ whole genome shotgun (WGS) entry which is preliminary data.</text>
</comment>
<sequence>MTSTFLASKARQTSASNDQQPDTKKQCHASVSTAPSPPKTPPQETDNVPKLISQGEFESYRHFYPRVLNAQIHPLVQSFFALGNDRIIARYTHMNPQVNPDHLKKILSYQPTHFQWAGSDLFNVTTAFGKRQMIVIETNSCPSGQKSMPLLSETTDEHNEQGGYRLVIESAFQEQLSKADKTLGGLAVIYDKNIMESSGYASVLADVAQEDVWLVEWNVNDPDPNVKWEDRVLYVRDLVDKMWYPIRACFRYLTQKPWNRFPLRTKTIVMNEIISCLAGGRNKMMAARAYDFYNCELVGSGLHVRTPETINNVTLGEIPLWIKSMGGHAVLKVPYSNAGQGVYTITNEDELEDFMKEDHHYDKFIVQSLVGNASWSSVTRSGKFFHVGTIPNKKSNTYVSDLRMMVTGSSQGFRPICIYGRKARQPLTGELDPHANTWDMLGTNLSLKQPDGGWTTDTSRLILMDRKDFNQLGLGIDDLIDAYIQTVLAVTAIDRMSMRLMENNTFDYQLFRSLNPDDALLHEIMEANEDL</sequence>
<dbReference type="SUPFAM" id="SSF56059">
    <property type="entry name" value="Glutathione synthetase ATP-binding domain-like"/>
    <property type="match status" value="1"/>
</dbReference>
<feature type="compositionally biased region" description="Polar residues" evidence="1">
    <location>
        <begin position="1"/>
        <end position="20"/>
    </location>
</feature>
<protein>
    <submittedName>
        <fullName evidence="2">Uncharacterized protein</fullName>
    </submittedName>
</protein>
<evidence type="ECO:0000256" key="1">
    <source>
        <dbReference type="SAM" id="MobiDB-lite"/>
    </source>
</evidence>